<proteinExistence type="predicted"/>
<feature type="region of interest" description="Disordered" evidence="1">
    <location>
        <begin position="1"/>
        <end position="25"/>
    </location>
</feature>
<dbReference type="GO" id="GO:0043625">
    <property type="term" value="C:delta DNA polymerase complex"/>
    <property type="evidence" value="ECO:0007669"/>
    <property type="project" value="TreeGrafter"/>
</dbReference>
<name>A0A7R9XWL6_MICPS</name>
<sequence length="108" mass="11802">MPTAKKITSLFPKSKAGKDAKGKGAKGAKRAAAAIVEEEAEDESETYLKILKTFDMSTEYGPALGLTRLERWKRAEGFGLHPPADVHKILTERDADGTLAKCVWENIV</sequence>
<dbReference type="PANTHER" id="PTHR14303">
    <property type="entry name" value="DNA POLYMERASE DELTA SUBUNIT 4"/>
    <property type="match status" value="1"/>
</dbReference>
<dbReference type="EMBL" id="HBDY01003892">
    <property type="protein sequence ID" value="CAD8231728.1"/>
    <property type="molecule type" value="Transcribed_RNA"/>
</dbReference>
<reference evidence="2" key="1">
    <citation type="submission" date="2021-01" db="EMBL/GenBank/DDBJ databases">
        <authorList>
            <person name="Corre E."/>
            <person name="Pelletier E."/>
            <person name="Niang G."/>
            <person name="Scheremetjew M."/>
            <person name="Finn R."/>
            <person name="Kale V."/>
            <person name="Holt S."/>
            <person name="Cochrane G."/>
            <person name="Meng A."/>
            <person name="Brown T."/>
            <person name="Cohen L."/>
        </authorList>
    </citation>
    <scope>NUCLEOTIDE SEQUENCE</scope>
    <source>
        <strain evidence="2">RCC1614</strain>
    </source>
</reference>
<evidence type="ECO:0000256" key="1">
    <source>
        <dbReference type="SAM" id="MobiDB-lite"/>
    </source>
</evidence>
<organism evidence="2">
    <name type="scientific">Micromonas pusilla</name>
    <name type="common">Picoplanktonic green alga</name>
    <name type="synonym">Chromulina pusilla</name>
    <dbReference type="NCBI Taxonomy" id="38833"/>
    <lineage>
        <taxon>Eukaryota</taxon>
        <taxon>Viridiplantae</taxon>
        <taxon>Chlorophyta</taxon>
        <taxon>Mamiellophyceae</taxon>
        <taxon>Mamiellales</taxon>
        <taxon>Mamiellaceae</taxon>
        <taxon>Micromonas</taxon>
    </lineage>
</organism>
<dbReference type="GO" id="GO:0003887">
    <property type="term" value="F:DNA-directed DNA polymerase activity"/>
    <property type="evidence" value="ECO:0007669"/>
    <property type="project" value="TreeGrafter"/>
</dbReference>
<evidence type="ECO:0008006" key="3">
    <source>
        <dbReference type="Google" id="ProtNLM"/>
    </source>
</evidence>
<dbReference type="PANTHER" id="PTHR14303:SF0">
    <property type="entry name" value="DNA POLYMERASE DELTA SUBUNIT 4"/>
    <property type="match status" value="1"/>
</dbReference>
<dbReference type="Pfam" id="PF04081">
    <property type="entry name" value="DNA_pol_delta_4"/>
    <property type="match status" value="1"/>
</dbReference>
<gene>
    <name evidence="2" type="ORF">MPUS1402_LOCUS2915</name>
</gene>
<dbReference type="GO" id="GO:0000731">
    <property type="term" value="P:DNA synthesis involved in DNA repair"/>
    <property type="evidence" value="ECO:0007669"/>
    <property type="project" value="InterPro"/>
</dbReference>
<evidence type="ECO:0000313" key="2">
    <source>
        <dbReference type="EMBL" id="CAD8231728.1"/>
    </source>
</evidence>
<dbReference type="GO" id="GO:0006261">
    <property type="term" value="P:DNA-templated DNA replication"/>
    <property type="evidence" value="ECO:0007669"/>
    <property type="project" value="TreeGrafter"/>
</dbReference>
<accession>A0A7R9XWL6</accession>
<protein>
    <recommendedName>
        <fullName evidence="3">DNA polymerase delta subunit 4</fullName>
    </recommendedName>
</protein>
<dbReference type="InterPro" id="IPR007218">
    <property type="entry name" value="DNA_pol_delta_4"/>
</dbReference>
<dbReference type="AlphaFoldDB" id="A0A7R9XWL6"/>